<dbReference type="AlphaFoldDB" id="F4LKX9"/>
<proteinExistence type="predicted"/>
<reference evidence="3" key="1">
    <citation type="submission" date="2011-04" db="EMBL/GenBank/DDBJ databases">
        <title>The complete genome of Treponema brennaborense DSM 12168.</title>
        <authorList>
            <person name="Lucas S."/>
            <person name="Han J."/>
            <person name="Lapidus A."/>
            <person name="Bruce D."/>
            <person name="Goodwin L."/>
            <person name="Pitluck S."/>
            <person name="Peters L."/>
            <person name="Kyrpides N."/>
            <person name="Mavromatis K."/>
            <person name="Ivanova N."/>
            <person name="Mikhailova N."/>
            <person name="Pagani I."/>
            <person name="Teshima H."/>
            <person name="Detter J.C."/>
            <person name="Tapia R."/>
            <person name="Han C."/>
            <person name="Land M."/>
            <person name="Hauser L."/>
            <person name="Markowitz V."/>
            <person name="Cheng J.-F."/>
            <person name="Hugenholtz P."/>
            <person name="Woyke T."/>
            <person name="Wu D."/>
            <person name="Gronow S."/>
            <person name="Wellnitz S."/>
            <person name="Brambilla E."/>
            <person name="Klenk H.-P."/>
            <person name="Eisen J.A."/>
        </authorList>
    </citation>
    <scope>NUCLEOTIDE SEQUENCE [LARGE SCALE GENOMIC DNA]</scope>
    <source>
        <strain evidence="3">DSM 12168 / CIP 105900 / DD5/3</strain>
    </source>
</reference>
<keyword evidence="3" id="KW-1185">Reference proteome</keyword>
<feature type="transmembrane region" description="Helical" evidence="1">
    <location>
        <begin position="6"/>
        <end position="25"/>
    </location>
</feature>
<name>F4LKX9_TREBD</name>
<accession>F4LKX9</accession>
<evidence type="ECO:0000313" key="3">
    <source>
        <dbReference type="Proteomes" id="UP000006546"/>
    </source>
</evidence>
<organism evidence="2 3">
    <name type="scientific">Treponema brennaborense (strain DSM 12168 / CIP 105900 / DD5/3)</name>
    <dbReference type="NCBI Taxonomy" id="906968"/>
    <lineage>
        <taxon>Bacteria</taxon>
        <taxon>Pseudomonadati</taxon>
        <taxon>Spirochaetota</taxon>
        <taxon>Spirochaetia</taxon>
        <taxon>Spirochaetales</taxon>
        <taxon>Treponemataceae</taxon>
        <taxon>Treponema</taxon>
    </lineage>
</organism>
<dbReference type="EMBL" id="CP002696">
    <property type="protein sequence ID" value="AEE16576.1"/>
    <property type="molecule type" value="Genomic_DNA"/>
</dbReference>
<evidence type="ECO:0000256" key="1">
    <source>
        <dbReference type="SAM" id="Phobius"/>
    </source>
</evidence>
<dbReference type="OrthoDB" id="361569at2"/>
<dbReference type="HOGENOM" id="CLU_1255497_0_0_12"/>
<gene>
    <name evidence="2" type="ordered locus">Trebr_1148</name>
</gene>
<dbReference type="Proteomes" id="UP000006546">
    <property type="component" value="Chromosome"/>
</dbReference>
<sequence>MSAVFAGIVLGCINVALWLFFFVRFKKRFSPAKILEEIKVEVDKLIIEISRETDRDITLIDARIKGLKALIEEANRCTALATGELDKRSREHDMLSALKRAGDKGSSQNDLFSGPALAALADVPPDEITISGGNGQTAAVPSAAVPADPLFPEEKILPVIVKAPEQISVKKDIRSQVLELAAEGFVPEDIAAKLGMSVTEVQLITDMYGSV</sequence>
<evidence type="ECO:0008006" key="4">
    <source>
        <dbReference type="Google" id="ProtNLM"/>
    </source>
</evidence>
<evidence type="ECO:0000313" key="2">
    <source>
        <dbReference type="EMBL" id="AEE16576.1"/>
    </source>
</evidence>
<keyword evidence="1" id="KW-0812">Transmembrane</keyword>
<keyword evidence="1" id="KW-0472">Membrane</keyword>
<dbReference type="eggNOG" id="ENOG502ZFP6">
    <property type="taxonomic scope" value="Bacteria"/>
</dbReference>
<keyword evidence="1" id="KW-1133">Transmembrane helix</keyword>
<dbReference type="KEGG" id="tbe:Trebr_1148"/>
<dbReference type="STRING" id="906968.Trebr_1148"/>
<dbReference type="RefSeq" id="WP_013758283.1">
    <property type="nucleotide sequence ID" value="NC_015500.1"/>
</dbReference>
<protein>
    <recommendedName>
        <fullName evidence="4">DUF2802 domain-containing protein</fullName>
    </recommendedName>
</protein>